<dbReference type="PROSITE" id="PS01281">
    <property type="entry name" value="GIDA_2"/>
    <property type="match status" value="1"/>
</dbReference>
<dbReference type="InterPro" id="IPR044920">
    <property type="entry name" value="MnmG_C_subdom_sf"/>
</dbReference>
<dbReference type="FunFam" id="3.50.50.60:FF:000010">
    <property type="entry name" value="tRNA uridine 5-carboxymethylaminomethyl modification enzyme MnmG"/>
    <property type="match status" value="1"/>
</dbReference>
<evidence type="ECO:0000256" key="7">
    <source>
        <dbReference type="ARBA" id="ARBA00022694"/>
    </source>
</evidence>
<comment type="function">
    <text evidence="2 12">NAD-binding protein involved in the addition of a carboxymethylaminomethyl (cmnm) group at the wobble position (U34) of certain tRNAs, forming tRNA-cmnm(5)s(2)U34.</text>
</comment>
<evidence type="ECO:0000256" key="2">
    <source>
        <dbReference type="ARBA" id="ARBA00003717"/>
    </source>
</evidence>
<evidence type="ECO:0000256" key="11">
    <source>
        <dbReference type="ARBA" id="ARBA00031800"/>
    </source>
</evidence>
<dbReference type="PROSITE" id="PS01280">
    <property type="entry name" value="GIDA_1"/>
    <property type="match status" value="1"/>
</dbReference>
<comment type="cofactor">
    <cofactor evidence="1 12">
        <name>FAD</name>
        <dbReference type="ChEBI" id="CHEBI:57692"/>
    </cofactor>
</comment>
<dbReference type="GO" id="GO:0002098">
    <property type="term" value="P:tRNA wobble uridine modification"/>
    <property type="evidence" value="ECO:0007669"/>
    <property type="project" value="InterPro"/>
</dbReference>
<comment type="caution">
    <text evidence="14">The sequence shown here is derived from an EMBL/GenBank/DDBJ whole genome shotgun (WGS) entry which is preliminary data.</text>
</comment>
<dbReference type="PANTHER" id="PTHR11806">
    <property type="entry name" value="GLUCOSE INHIBITED DIVISION PROTEIN A"/>
    <property type="match status" value="1"/>
</dbReference>
<protein>
    <recommendedName>
        <fullName evidence="4 12">tRNA uridine 5-carboxymethylaminomethyl modification enzyme MnmG</fullName>
    </recommendedName>
    <alternativeName>
        <fullName evidence="11 12">Glucose-inhibited division protein A</fullName>
    </alternativeName>
</protein>
<evidence type="ECO:0000313" key="14">
    <source>
        <dbReference type="EMBL" id="RLE09945.1"/>
    </source>
</evidence>
<dbReference type="EMBL" id="QMPZ01000023">
    <property type="protein sequence ID" value="RLE09945.1"/>
    <property type="molecule type" value="Genomic_DNA"/>
</dbReference>
<sequence length="628" mass="70286">MSIYPKKYDVIVVGGGHAGCEAALAASRMGCSTLLLTMNLDTIAAMSCNPAIGGLAKGQLVKEIDALGGEMGKAIDKTGTQFRILNTSKGPAVRSSRAQADKERYRLYMKSVLENQPNLDLKQGTVERILVKDKVACGVETNIGERFLGKTTIICPGTFLNGLIHIGLVHFPAGRMGEFPATGLSNSLRELGFKMGRFKTGTCPRLDGKSIDFSKLKVQYGDEPPTPFSFSTKRITQKQIPCYITYTNPRTHRIIKSGLDRSPLYTGIIKGTGVRYCPSVEDKVMKFPDRDRHQIFLEPLGRDTLEFYPNGLATSLPVDIQIKMLHSIEGLEKAEVVRPGYGIEHDYVDPTQLFPTLETKLVKNLYFAGQINGTTGYEEAAAQGLIAGINAALKVKKKEPLILDRSQAYIGVLIDDLITKGTNEPYRMFTSRAEYRLVLREDNADLRLREIGYKIGLVSDEDYRKVLAKKEAIEEELERLKRTKIFPNEAINKKLKEWGTDPLSRPVSLEELLRRPQITYERLVALGKGKKDLSPEVAFQVEVNVKYQGYIERQNREIEKFRRMEGMRIPVDMDFSKIPSLSLEVREKLSRFKPTSIGQASRISGITPAAVSTLMIYLKKFKEEKGQD</sequence>
<dbReference type="Gene3D" id="1.10.10.1800">
    <property type="entry name" value="tRNA uridine 5-carboxymethylaminomethyl modification enzyme MnmG/GidA"/>
    <property type="match status" value="1"/>
</dbReference>
<comment type="subcellular location">
    <subcellularLocation>
        <location evidence="12">Cytoplasm</location>
    </subcellularLocation>
</comment>
<dbReference type="SMART" id="SM01228">
    <property type="entry name" value="GIDA_assoc_3"/>
    <property type="match status" value="1"/>
</dbReference>
<dbReference type="SUPFAM" id="SSF51905">
    <property type="entry name" value="FAD/NAD(P)-binding domain"/>
    <property type="match status" value="1"/>
</dbReference>
<evidence type="ECO:0000256" key="9">
    <source>
        <dbReference type="ARBA" id="ARBA00023027"/>
    </source>
</evidence>
<keyword evidence="5 12" id="KW-0963">Cytoplasm</keyword>
<dbReference type="InterPro" id="IPR020595">
    <property type="entry name" value="MnmG-rel_CS"/>
</dbReference>
<dbReference type="PANTHER" id="PTHR11806:SF0">
    <property type="entry name" value="PROTEIN MTO1 HOMOLOG, MITOCHONDRIAL"/>
    <property type="match status" value="1"/>
</dbReference>
<dbReference type="InterPro" id="IPR049312">
    <property type="entry name" value="GIDA_C_N"/>
</dbReference>
<dbReference type="Gene3D" id="3.50.50.60">
    <property type="entry name" value="FAD/NAD(P)-binding domain"/>
    <property type="match status" value="2"/>
</dbReference>
<dbReference type="FunFam" id="1.10.10.1800:FF:000001">
    <property type="entry name" value="tRNA uridine 5-carboxymethylaminomethyl modification enzyme MnmG"/>
    <property type="match status" value="1"/>
</dbReference>
<organism evidence="14 15">
    <name type="scientific">Aerophobetes bacterium</name>
    <dbReference type="NCBI Taxonomy" id="2030807"/>
    <lineage>
        <taxon>Bacteria</taxon>
        <taxon>Candidatus Aerophobota</taxon>
    </lineage>
</organism>
<dbReference type="GO" id="GO:0050660">
    <property type="term" value="F:flavin adenine dinucleotide binding"/>
    <property type="evidence" value="ECO:0007669"/>
    <property type="project" value="UniProtKB-UniRule"/>
</dbReference>
<evidence type="ECO:0000313" key="15">
    <source>
        <dbReference type="Proteomes" id="UP000279422"/>
    </source>
</evidence>
<proteinExistence type="inferred from homology"/>
<keyword evidence="7 12" id="KW-0819">tRNA processing</keyword>
<dbReference type="Pfam" id="PF21680">
    <property type="entry name" value="GIDA_C_1st"/>
    <property type="match status" value="1"/>
</dbReference>
<name>A0A497E543_UNCAE</name>
<dbReference type="InterPro" id="IPR002218">
    <property type="entry name" value="MnmG-rel"/>
</dbReference>
<evidence type="ECO:0000256" key="12">
    <source>
        <dbReference type="HAMAP-Rule" id="MF_00129"/>
    </source>
</evidence>
<evidence type="ECO:0000256" key="10">
    <source>
        <dbReference type="ARBA" id="ARBA00025948"/>
    </source>
</evidence>
<dbReference type="Proteomes" id="UP000279422">
    <property type="component" value="Unassembled WGS sequence"/>
</dbReference>
<evidence type="ECO:0000259" key="13">
    <source>
        <dbReference type="SMART" id="SM01228"/>
    </source>
</evidence>
<dbReference type="FunFam" id="3.50.50.60:FF:000002">
    <property type="entry name" value="tRNA uridine 5-carboxymethylaminomethyl modification enzyme MnmG"/>
    <property type="match status" value="1"/>
</dbReference>
<keyword evidence="6 12" id="KW-0285">Flavoprotein</keyword>
<feature type="binding site" evidence="12">
    <location>
        <begin position="273"/>
        <end position="287"/>
    </location>
    <ligand>
        <name>NAD(+)</name>
        <dbReference type="ChEBI" id="CHEBI:57540"/>
    </ligand>
</feature>
<dbReference type="NCBIfam" id="TIGR00136">
    <property type="entry name" value="mnmG_gidA"/>
    <property type="match status" value="1"/>
</dbReference>
<dbReference type="AlphaFoldDB" id="A0A497E543"/>
<dbReference type="GO" id="GO:0005829">
    <property type="term" value="C:cytosol"/>
    <property type="evidence" value="ECO:0007669"/>
    <property type="project" value="TreeGrafter"/>
</dbReference>
<dbReference type="InterPro" id="IPR026904">
    <property type="entry name" value="MnmG_C"/>
</dbReference>
<keyword evidence="8 12" id="KW-0274">FAD</keyword>
<gene>
    <name evidence="12" type="primary">mnmG</name>
    <name evidence="12" type="synonym">gidA</name>
    <name evidence="14" type="ORF">DRJ00_02915</name>
</gene>
<evidence type="ECO:0000256" key="8">
    <source>
        <dbReference type="ARBA" id="ARBA00022827"/>
    </source>
</evidence>
<dbReference type="HAMAP" id="MF_00129">
    <property type="entry name" value="MnmG_GidA"/>
    <property type="match status" value="1"/>
</dbReference>
<evidence type="ECO:0000256" key="4">
    <source>
        <dbReference type="ARBA" id="ARBA00020461"/>
    </source>
</evidence>
<comment type="caution">
    <text evidence="12">Lacks conserved residue(s) required for the propagation of feature annotation.</text>
</comment>
<dbReference type="GO" id="GO:0030488">
    <property type="term" value="P:tRNA methylation"/>
    <property type="evidence" value="ECO:0007669"/>
    <property type="project" value="TreeGrafter"/>
</dbReference>
<comment type="subunit">
    <text evidence="10 12">Homodimer. Heterotetramer of two MnmE and two MnmG subunits.</text>
</comment>
<dbReference type="InterPro" id="IPR004416">
    <property type="entry name" value="MnmG"/>
</dbReference>
<reference evidence="14 15" key="1">
    <citation type="submission" date="2018-06" db="EMBL/GenBank/DDBJ databases">
        <title>Extensive metabolic versatility and redundancy in microbially diverse, dynamic hydrothermal sediments.</title>
        <authorList>
            <person name="Dombrowski N."/>
            <person name="Teske A."/>
            <person name="Baker B.J."/>
        </authorList>
    </citation>
    <scope>NUCLEOTIDE SEQUENCE [LARGE SCALE GENOMIC DNA]</scope>
    <source>
        <strain evidence="14">B47_G16</strain>
    </source>
</reference>
<accession>A0A497E543</accession>
<evidence type="ECO:0000256" key="6">
    <source>
        <dbReference type="ARBA" id="ARBA00022630"/>
    </source>
</evidence>
<dbReference type="InterPro" id="IPR040131">
    <property type="entry name" value="MnmG_N"/>
</dbReference>
<keyword evidence="9 12" id="KW-0520">NAD</keyword>
<comment type="similarity">
    <text evidence="3 12">Belongs to the MnmG family.</text>
</comment>
<feature type="binding site" evidence="12">
    <location>
        <begin position="14"/>
        <end position="19"/>
    </location>
    <ligand>
        <name>FAD</name>
        <dbReference type="ChEBI" id="CHEBI:57692"/>
    </ligand>
</feature>
<dbReference type="Pfam" id="PF13932">
    <property type="entry name" value="SAM_GIDA_C"/>
    <property type="match status" value="1"/>
</dbReference>
<dbReference type="InterPro" id="IPR036188">
    <property type="entry name" value="FAD/NAD-bd_sf"/>
</dbReference>
<dbReference type="Pfam" id="PF01134">
    <property type="entry name" value="GIDA"/>
    <property type="match status" value="1"/>
</dbReference>
<evidence type="ECO:0000256" key="5">
    <source>
        <dbReference type="ARBA" id="ARBA00022490"/>
    </source>
</evidence>
<evidence type="ECO:0000256" key="1">
    <source>
        <dbReference type="ARBA" id="ARBA00001974"/>
    </source>
</evidence>
<dbReference type="Gene3D" id="1.10.150.570">
    <property type="entry name" value="GidA associated domain, C-terminal subdomain"/>
    <property type="match status" value="1"/>
</dbReference>
<feature type="domain" description="tRNA uridine 5-carboxymethylaminomethyl modification enzyme C-terminal subdomain" evidence="13">
    <location>
        <begin position="545"/>
        <end position="616"/>
    </location>
</feature>
<dbReference type="FunFam" id="1.10.150.570:FF:000001">
    <property type="entry name" value="tRNA uridine 5-carboxymethylaminomethyl modification enzyme MnmG"/>
    <property type="match status" value="1"/>
</dbReference>
<dbReference type="InterPro" id="IPR047001">
    <property type="entry name" value="MnmG_C_subdom"/>
</dbReference>
<evidence type="ECO:0000256" key="3">
    <source>
        <dbReference type="ARBA" id="ARBA00007653"/>
    </source>
</evidence>